<keyword evidence="1" id="KW-1133">Transmembrane helix</keyword>
<evidence type="ECO:0008006" key="4">
    <source>
        <dbReference type="Google" id="ProtNLM"/>
    </source>
</evidence>
<gene>
    <name evidence="2" type="ORF">PSON_ATCC_30995.1.T0300002</name>
</gene>
<dbReference type="Proteomes" id="UP000692954">
    <property type="component" value="Unassembled WGS sequence"/>
</dbReference>
<comment type="caution">
    <text evidence="2">The sequence shown here is derived from an EMBL/GenBank/DDBJ whole genome shotgun (WGS) entry which is preliminary data.</text>
</comment>
<dbReference type="PANTHER" id="PTHR39767:SF2">
    <property type="entry name" value="CHROMOSOME UNDETERMINED SCAFFOLD_1, WHOLE GENOME SHOTGUN SEQUENCE"/>
    <property type="match status" value="1"/>
</dbReference>
<keyword evidence="3" id="KW-1185">Reference proteome</keyword>
<keyword evidence="1" id="KW-0472">Membrane</keyword>
<sequence>MYCIHQSKNGQQGERIKSIVIVVLYGFLGHIMPLLKVHQLLSYFNYHLIIQYSLHWNFGNQTPGMEKVFSFIQIKSQVSMKLINYADGHMGILQFRQALHNPITFNLSLFQRYLIQIKVRQMNYGESVILNYIYFHALLDAQPAFHQTPEKIAYFGILLKIVQTILILIALTLMDGQQIEDINLLVTVYVIILIQTKAIPLLGGFKYTGESSYLFKTINLPTHSQVKIQFRFMILDKWNSKQAYLSVDNTLRWTKTFNYNNRKISNICGDIYDDIPFNDQFTIAHTESSITLLFNTNLNQDMQNWNQRHTNIYRLSFWFFFQSSMRIDLWKWNSRVK</sequence>
<dbReference type="EMBL" id="CAJJDN010000030">
    <property type="protein sequence ID" value="CAD8072856.1"/>
    <property type="molecule type" value="Genomic_DNA"/>
</dbReference>
<dbReference type="AlphaFoldDB" id="A0A8S1M883"/>
<dbReference type="PANTHER" id="PTHR39767">
    <property type="entry name" value="CALCIUM/CALMODULIN-BINDING MEMBRANE PROTEIN PCM4-RELATED"/>
    <property type="match status" value="1"/>
</dbReference>
<keyword evidence="1" id="KW-0812">Transmembrane</keyword>
<evidence type="ECO:0000313" key="2">
    <source>
        <dbReference type="EMBL" id="CAD8072856.1"/>
    </source>
</evidence>
<name>A0A8S1M883_9CILI</name>
<protein>
    <recommendedName>
        <fullName evidence="4">Transmembrane protein</fullName>
    </recommendedName>
</protein>
<organism evidence="2 3">
    <name type="scientific">Paramecium sonneborni</name>
    <dbReference type="NCBI Taxonomy" id="65129"/>
    <lineage>
        <taxon>Eukaryota</taxon>
        <taxon>Sar</taxon>
        <taxon>Alveolata</taxon>
        <taxon>Ciliophora</taxon>
        <taxon>Intramacronucleata</taxon>
        <taxon>Oligohymenophorea</taxon>
        <taxon>Peniculida</taxon>
        <taxon>Parameciidae</taxon>
        <taxon>Paramecium</taxon>
    </lineage>
</organism>
<reference evidence="2" key="1">
    <citation type="submission" date="2021-01" db="EMBL/GenBank/DDBJ databases">
        <authorList>
            <consortium name="Genoscope - CEA"/>
            <person name="William W."/>
        </authorList>
    </citation>
    <scope>NUCLEOTIDE SEQUENCE</scope>
</reference>
<feature type="transmembrane region" description="Helical" evidence="1">
    <location>
        <begin position="186"/>
        <end position="205"/>
    </location>
</feature>
<proteinExistence type="predicted"/>
<accession>A0A8S1M883</accession>
<evidence type="ECO:0000313" key="3">
    <source>
        <dbReference type="Proteomes" id="UP000692954"/>
    </source>
</evidence>
<evidence type="ECO:0000256" key="1">
    <source>
        <dbReference type="SAM" id="Phobius"/>
    </source>
</evidence>
<feature type="transmembrane region" description="Helical" evidence="1">
    <location>
        <begin position="16"/>
        <end position="35"/>
    </location>
</feature>
<feature type="transmembrane region" description="Helical" evidence="1">
    <location>
        <begin position="152"/>
        <end position="174"/>
    </location>
</feature>